<evidence type="ECO:0000313" key="3">
    <source>
        <dbReference type="Proteomes" id="UP001491552"/>
    </source>
</evidence>
<evidence type="ECO:0000259" key="1">
    <source>
        <dbReference type="PROSITE" id="PS50987"/>
    </source>
</evidence>
<dbReference type="Proteomes" id="UP001491552">
    <property type="component" value="Unassembled WGS sequence"/>
</dbReference>
<dbReference type="PROSITE" id="PS50987">
    <property type="entry name" value="HTH_ARSR_2"/>
    <property type="match status" value="1"/>
</dbReference>
<sequence>MKVRVIDKPCLFAETVYLLYYYINGIAYTRDYERVNRKFGRYLLEKEDQGLQLAQELDRISAAVTQTLDPHQARLRYFFEKLPGTDEKTCCCLAHTMLVATPLNCTDIDSFAAELLRTFRYMSGIGFKINDMNTMGLVLEPLDPQEEPEPLQVQLERLPCSMEARWEILRVLTEFETYLRELTELLRPVAEQLAAEMQALTERNRAQLAIWEKYFQTHSVDTFQQEMFRASYLFTQEMQPDEVWIALWNFNMVGFWTEWFESGGKTVRIAYLGANLSFEFAAAHQVRPDAETLCAMMRALTGKDKLEILRRCAAEPFSAAQLAASMNLNSGTVSRNVYGLYKLGYLETRGDGERVNYITRPDALERLFRWVLEYVSEQK</sequence>
<dbReference type="SUPFAM" id="SSF46785">
    <property type="entry name" value="Winged helix' DNA-binding domain"/>
    <property type="match status" value="1"/>
</dbReference>
<dbReference type="InterPro" id="IPR001845">
    <property type="entry name" value="HTH_ArsR_DNA-bd_dom"/>
</dbReference>
<gene>
    <name evidence="2" type="ORF">WMO66_03915</name>
</gene>
<evidence type="ECO:0000313" key="2">
    <source>
        <dbReference type="EMBL" id="MEQ2510404.1"/>
    </source>
</evidence>
<dbReference type="CDD" id="cd00090">
    <property type="entry name" value="HTH_ARSR"/>
    <property type="match status" value="1"/>
</dbReference>
<protein>
    <submittedName>
        <fullName evidence="2">Helix-turn-helix domain-containing protein</fullName>
    </submittedName>
</protein>
<dbReference type="InterPro" id="IPR036390">
    <property type="entry name" value="WH_DNA-bd_sf"/>
</dbReference>
<name>A0ABV1G5C7_9FIRM</name>
<organism evidence="2 3">
    <name type="scientific">Faecousia intestinalis</name>
    <dbReference type="NCBI Taxonomy" id="3133167"/>
    <lineage>
        <taxon>Bacteria</taxon>
        <taxon>Bacillati</taxon>
        <taxon>Bacillota</taxon>
        <taxon>Clostridia</taxon>
        <taxon>Eubacteriales</taxon>
        <taxon>Oscillospiraceae</taxon>
        <taxon>Faecousia</taxon>
    </lineage>
</organism>
<dbReference type="EMBL" id="JBBMFF010000152">
    <property type="protein sequence ID" value="MEQ2510404.1"/>
    <property type="molecule type" value="Genomic_DNA"/>
</dbReference>
<reference evidence="2 3" key="1">
    <citation type="submission" date="2024-03" db="EMBL/GenBank/DDBJ databases">
        <title>Human intestinal bacterial collection.</title>
        <authorList>
            <person name="Pauvert C."/>
            <person name="Hitch T.C.A."/>
            <person name="Clavel T."/>
        </authorList>
    </citation>
    <scope>NUCLEOTIDE SEQUENCE [LARGE SCALE GENOMIC DNA]</scope>
    <source>
        <strain evidence="2 3">CLA-AA-H192</strain>
    </source>
</reference>
<dbReference type="InterPro" id="IPR011991">
    <property type="entry name" value="ArsR-like_HTH"/>
</dbReference>
<keyword evidence="3" id="KW-1185">Reference proteome</keyword>
<dbReference type="InterPro" id="IPR036388">
    <property type="entry name" value="WH-like_DNA-bd_sf"/>
</dbReference>
<dbReference type="Gene3D" id="1.10.10.10">
    <property type="entry name" value="Winged helix-like DNA-binding domain superfamily/Winged helix DNA-binding domain"/>
    <property type="match status" value="1"/>
</dbReference>
<accession>A0ABV1G5C7</accession>
<proteinExistence type="predicted"/>
<feature type="domain" description="HTH arsR-type" evidence="1">
    <location>
        <begin position="285"/>
        <end position="379"/>
    </location>
</feature>
<comment type="caution">
    <text evidence="2">The sequence shown here is derived from an EMBL/GenBank/DDBJ whole genome shotgun (WGS) entry which is preliminary data.</text>
</comment>
<dbReference type="RefSeq" id="WP_349135076.1">
    <property type="nucleotide sequence ID" value="NZ_JBBMFF010000152.1"/>
</dbReference>
<dbReference type="SMART" id="SM00418">
    <property type="entry name" value="HTH_ARSR"/>
    <property type="match status" value="1"/>
</dbReference>